<dbReference type="HOGENOM" id="CLU_004112_2_0_1"/>
<dbReference type="AlphaFoldDB" id="G4TGD5"/>
<feature type="region of interest" description="Disordered" evidence="1">
    <location>
        <begin position="1"/>
        <end position="158"/>
    </location>
</feature>
<feature type="compositionally biased region" description="Polar residues" evidence="1">
    <location>
        <begin position="135"/>
        <end position="154"/>
    </location>
</feature>
<accession>G4TGD5</accession>
<feature type="region of interest" description="Disordered" evidence="1">
    <location>
        <begin position="365"/>
        <end position="390"/>
    </location>
</feature>
<evidence type="ECO:0000313" key="4">
    <source>
        <dbReference type="Proteomes" id="UP000007148"/>
    </source>
</evidence>
<evidence type="ECO:0000256" key="1">
    <source>
        <dbReference type="SAM" id="MobiDB-lite"/>
    </source>
</evidence>
<feature type="region of interest" description="Disordered" evidence="1">
    <location>
        <begin position="428"/>
        <end position="458"/>
    </location>
</feature>
<feature type="region of interest" description="Disordered" evidence="1">
    <location>
        <begin position="206"/>
        <end position="229"/>
    </location>
</feature>
<dbReference type="Pfam" id="PF26147">
    <property type="entry name" value="AB_HYDROLASE_YMC0-YMC35"/>
    <property type="match status" value="2"/>
</dbReference>
<sequence>MSGWFGSSGRAKSRKLVPPEEPILPEGGITPSLIPTTEPPVVSTPTPVPLVVDTPTPSATTKPPEAASGWFSRSKTATPVAPPTPSNTIPVESPKETVVAPLESTTIAVPPAPETVPTTASSPARQSWFGMRVRSTPQPQSTSTPASLHSTPLSQVVDLPPDNPMSDSVMDEAMAATITPMSFAQAQAQAQSSRAAVPTLWFKGSGKRGSMAPSVDSTVPSLPPSPKKEPQFTTLIPVANSSVYSVGSSSARYSLSLPFLGRPTIKVEDAIRVMEVTGASTDGATVTKTVMETEVREIEMIIEPEPQTSAVASSSASTTSSHHPPPSRSWWPSLGRSGGVTQAPQISLTPAEITPIEAAPSIIASSASSTHDQEPSKELQFNSEQRMQTERVPDTATWFGFWPWGGAPGEPIPQKTEAELIKEQAMARDNEPLVSPTVVPDLPTPRPSGEQNPISVDATENRSSWISFFSLRAAHGAKQITVAGETEDVMDLDGDPNAPPDAPPEASDHLTMAKKGKGPQPTSPVGAPKPRSSSTGPALKRDPINPPLTDSESLRRKVTTSGKRSSSATPSKRSLPPSTPSKAPNMVLPTFEDTFYTLPRALPPHTRPTPLRKVGRIVSGVFGISGIGGTGTPSRNDEMRMWQDRAGVSVPKDYEGLRAARDVGRDLPRVGEVLGVHDIGRIKDCKRVAIIGVHGWFPGTIMRTLFGEPTGTSPKFASMMEAAVLEFMEKQGNELEKVTLMPLEGDGTIEKRVEKLYQDFLKNSEWVEDLHEADVVFVATHSQGSVVSTQLLEKLIADGHLRTSKNWEIIKTVAETPIGAMSVAPPRPPQKVCCLALCGIHLGPLLYLGTSSIVNPYIQYFESAAAKELFEFQDTESEVSKKYLASLEIVLDHGVKFVYVASLDDQVVPIYSGIFTAVNHPRILRALYIDGDAYSSSDFLSNLLVLLLRLRNAGIDDGGLLTHLSEATAGSLNGIGHSTAYADPGGYRLAVRFLFETSDALGDEPKLEFEPFTAKASRNDYEIPWALRGLIADPRCQELFGKELAELRNAFDSWQPKTSALKDVRRKLEPIRGRRSRL</sequence>
<feature type="compositionally biased region" description="Polar residues" evidence="1">
    <location>
        <begin position="559"/>
        <end position="572"/>
    </location>
</feature>
<keyword evidence="4" id="KW-1185">Reference proteome</keyword>
<dbReference type="Proteomes" id="UP000007148">
    <property type="component" value="Unassembled WGS sequence"/>
</dbReference>
<reference evidence="3 4" key="1">
    <citation type="journal article" date="2011" name="PLoS Pathog.">
        <title>Endophytic Life Strategies Decoded by Genome and Transcriptome Analyses of the Mutualistic Root Symbiont Piriformospora indica.</title>
        <authorList>
            <person name="Zuccaro A."/>
            <person name="Lahrmann U."/>
            <person name="Guldener U."/>
            <person name="Langen G."/>
            <person name="Pfiffi S."/>
            <person name="Biedenkopf D."/>
            <person name="Wong P."/>
            <person name="Samans B."/>
            <person name="Grimm C."/>
            <person name="Basiewicz M."/>
            <person name="Murat C."/>
            <person name="Martin F."/>
            <person name="Kogel K.H."/>
        </authorList>
    </citation>
    <scope>NUCLEOTIDE SEQUENCE [LARGE SCALE GENOMIC DNA]</scope>
    <source>
        <strain evidence="3 4">DSM 11827</strain>
    </source>
</reference>
<dbReference type="PANTHER" id="PTHR47349:SF1">
    <property type="entry name" value="AER328WP"/>
    <property type="match status" value="1"/>
</dbReference>
<feature type="region of interest" description="Disordered" evidence="1">
    <location>
        <begin position="489"/>
        <end position="587"/>
    </location>
</feature>
<evidence type="ECO:0000313" key="3">
    <source>
        <dbReference type="EMBL" id="CCA70378.1"/>
    </source>
</evidence>
<dbReference type="PANTHER" id="PTHR47349">
    <property type="entry name" value="CHROMOSOME 8, WHOLE GENOME SHOTGUN SEQUENCE"/>
    <property type="match status" value="1"/>
</dbReference>
<feature type="region of interest" description="Disordered" evidence="1">
    <location>
        <begin position="300"/>
        <end position="342"/>
    </location>
</feature>
<dbReference type="OrthoDB" id="5598028at2759"/>
<dbReference type="InParanoid" id="G4TGD5"/>
<organism evidence="3 4">
    <name type="scientific">Serendipita indica (strain DSM 11827)</name>
    <name type="common">Root endophyte fungus</name>
    <name type="synonym">Piriformospora indica</name>
    <dbReference type="NCBI Taxonomy" id="1109443"/>
    <lineage>
        <taxon>Eukaryota</taxon>
        <taxon>Fungi</taxon>
        <taxon>Dikarya</taxon>
        <taxon>Basidiomycota</taxon>
        <taxon>Agaricomycotina</taxon>
        <taxon>Agaricomycetes</taxon>
        <taxon>Sebacinales</taxon>
        <taxon>Serendipitaceae</taxon>
        <taxon>Serendipita</taxon>
    </lineage>
</organism>
<feature type="domain" description="YMC020W-like alpha/beta hydrolase" evidence="2">
    <location>
        <begin position="831"/>
        <end position="1032"/>
    </location>
</feature>
<evidence type="ECO:0000259" key="2">
    <source>
        <dbReference type="Pfam" id="PF26147"/>
    </source>
</evidence>
<name>G4TGD5_SERID</name>
<dbReference type="InterPro" id="IPR058933">
    <property type="entry name" value="YMC020W-like_ab_hydrolase"/>
</dbReference>
<comment type="caution">
    <text evidence="3">The sequence shown here is derived from an EMBL/GenBank/DDBJ whole genome shotgun (WGS) entry which is preliminary data.</text>
</comment>
<proteinExistence type="predicted"/>
<dbReference type="EMBL" id="CAFZ01000081">
    <property type="protein sequence ID" value="CCA70378.1"/>
    <property type="molecule type" value="Genomic_DNA"/>
</dbReference>
<dbReference type="eggNOG" id="ENOG502QR2T">
    <property type="taxonomic scope" value="Eukaryota"/>
</dbReference>
<dbReference type="InterPro" id="IPR058934">
    <property type="entry name" value="YMC020W-like"/>
</dbReference>
<protein>
    <recommendedName>
        <fullName evidence="2">YMC020W-like alpha/beta hydrolase domain-containing protein</fullName>
    </recommendedName>
</protein>
<feature type="domain" description="YMC020W-like alpha/beta hydrolase" evidence="2">
    <location>
        <begin position="681"/>
        <end position="805"/>
    </location>
</feature>
<feature type="compositionally biased region" description="Low complexity" evidence="1">
    <location>
        <begin position="312"/>
        <end position="335"/>
    </location>
</feature>
<gene>
    <name evidence="3" type="ORF">PIIN_04317</name>
</gene>
<feature type="compositionally biased region" description="Low complexity" evidence="1">
    <location>
        <begin position="24"/>
        <end position="57"/>
    </location>
</feature>
<feature type="compositionally biased region" description="Low complexity" evidence="1">
    <location>
        <begin position="105"/>
        <end position="124"/>
    </location>
</feature>